<name>A0ABS5ZX35_9PROT</name>
<evidence type="ECO:0000313" key="1">
    <source>
        <dbReference type="EMBL" id="MBU2759787.1"/>
    </source>
</evidence>
<accession>A0ABS5ZX35</accession>
<keyword evidence="1" id="KW-0456">Lyase</keyword>
<dbReference type="Proteomes" id="UP000755654">
    <property type="component" value="Unassembled WGS sequence"/>
</dbReference>
<dbReference type="PIRSF" id="PIRSF020680">
    <property type="entry name" value="PhnH"/>
    <property type="match status" value="1"/>
</dbReference>
<gene>
    <name evidence="1" type="primary">phnH</name>
    <name evidence="1" type="ORF">HAP95_06420</name>
</gene>
<organism evidence="1 2">
    <name type="scientific">Acidithiobacillus sulfurivorans</name>
    <dbReference type="NCBI Taxonomy" id="1958756"/>
    <lineage>
        <taxon>Bacteria</taxon>
        <taxon>Pseudomonadati</taxon>
        <taxon>Pseudomonadota</taxon>
        <taxon>Acidithiobacillia</taxon>
        <taxon>Acidithiobacillales</taxon>
        <taxon>Acidithiobacillaceae</taxon>
        <taxon>Acidithiobacillus</taxon>
    </lineage>
</organism>
<dbReference type="InterPro" id="IPR008772">
    <property type="entry name" value="Phosphonate_metab_PhnH"/>
</dbReference>
<protein>
    <submittedName>
        <fullName evidence="1">Phosphonate C-P lyase system protein PhnH</fullName>
    </submittedName>
</protein>
<dbReference type="GO" id="GO:0016829">
    <property type="term" value="F:lyase activity"/>
    <property type="evidence" value="ECO:0007669"/>
    <property type="project" value="UniProtKB-KW"/>
</dbReference>
<reference evidence="1 2" key="1">
    <citation type="journal article" date="2021" name="ISME J.">
        <title>Genomic evolution of the class Acidithiobacillia: deep-branching Proteobacteria living in extreme acidic conditions.</title>
        <authorList>
            <person name="Moya-Beltran A."/>
            <person name="Beard S."/>
            <person name="Rojas-Villalobos C."/>
            <person name="Issotta F."/>
            <person name="Gallardo Y."/>
            <person name="Ulloa R."/>
            <person name="Giaveno A."/>
            <person name="Degli Esposti M."/>
            <person name="Johnson D.B."/>
            <person name="Quatrini R."/>
        </authorList>
    </citation>
    <scope>NUCLEOTIDE SEQUENCE [LARGE SCALE GENOMIC DNA]</scope>
    <source>
        <strain evidence="1 2">RW2</strain>
    </source>
</reference>
<dbReference type="InterPro" id="IPR038058">
    <property type="entry name" value="PhnH-like_sp"/>
</dbReference>
<proteinExistence type="predicted"/>
<dbReference type="EMBL" id="JAAOMP010000073">
    <property type="protein sequence ID" value="MBU2759787.1"/>
    <property type="molecule type" value="Genomic_DNA"/>
</dbReference>
<dbReference type="SUPFAM" id="SSF159709">
    <property type="entry name" value="PhnH-like"/>
    <property type="match status" value="1"/>
</dbReference>
<keyword evidence="2" id="KW-1185">Reference proteome</keyword>
<evidence type="ECO:0000313" key="2">
    <source>
        <dbReference type="Proteomes" id="UP000755654"/>
    </source>
</evidence>
<dbReference type="Pfam" id="PF05845">
    <property type="entry name" value="PhnH"/>
    <property type="match status" value="1"/>
</dbReference>
<comment type="caution">
    <text evidence="1">The sequence shown here is derived from an EMBL/GenBank/DDBJ whole genome shotgun (WGS) entry which is preliminary data.</text>
</comment>
<dbReference type="RefSeq" id="WP_215883457.1">
    <property type="nucleotide sequence ID" value="NZ_JAAOMP010000073.1"/>
</dbReference>
<sequence>MKTRQNQQIFRTLLNAMSAPGQTFAFGTTEFSDCLSSAPLSPACAAICLSLLDEASPISLFQMPESVASWLLKHCRVPISSPKQAVFALGMGKHWDWDQTLLNIGSEEEPEKGATLILELDSLDGGEPLQLTGPGIASSQIAAPRLSPGFMTFRQKQQGLYPRGIDLILCCGNECLCLPRSISIHSDMENKSCPM</sequence>
<dbReference type="Gene3D" id="3.40.50.11310">
    <property type="entry name" value="Bacterial phosphonate metabolism protein PhnH"/>
    <property type="match status" value="1"/>
</dbReference>
<dbReference type="NCBIfam" id="TIGR03292">
    <property type="entry name" value="PhnH_redo"/>
    <property type="match status" value="1"/>
</dbReference>